<feature type="transmembrane region" description="Helical" evidence="6">
    <location>
        <begin position="304"/>
        <end position="322"/>
    </location>
</feature>
<name>A0A507ASA5_9PEZI</name>
<evidence type="ECO:0000256" key="2">
    <source>
        <dbReference type="ARBA" id="ARBA00022448"/>
    </source>
</evidence>
<keyword evidence="3 6" id="KW-0812">Transmembrane</keyword>
<dbReference type="Proteomes" id="UP000319257">
    <property type="component" value="Unassembled WGS sequence"/>
</dbReference>
<gene>
    <name evidence="8" type="ORF">E0L32_010561</name>
</gene>
<evidence type="ECO:0000313" key="9">
    <source>
        <dbReference type="Proteomes" id="UP000319257"/>
    </source>
</evidence>
<evidence type="ECO:0000256" key="3">
    <source>
        <dbReference type="ARBA" id="ARBA00022692"/>
    </source>
</evidence>
<dbReference type="EMBL" id="SKBQ01000086">
    <property type="protein sequence ID" value="TPX07769.1"/>
    <property type="molecule type" value="Genomic_DNA"/>
</dbReference>
<sequence length="484" mass="53159">MSFTKTEHDVDERASAGVVEPIEAIDHQAEAKLVKKIDRHTVPMVMIAYLLCFLDRTNIGNARLFGLERDLGLHGNMYQIAVAIMFVPYVLIEVPSNLVLKKFTPSKWLALITVLWGIVSTLTGVVQNYAGLIACRLLLGLLEGGLLPGLTVYLTLFYTKKELALRIGYLFVSSALAGACGGLLAYGIGFMDGVAGQSGWRWVFIIEGAPTVLFGVAIYYLLADEPGTAWYLTPEERSLCRARLQRQTGFHEEFNKEDAILAAKDWKTWAFAAGQFTVNAMLYSYSIFLPTIIKGLGQWTSPQAQALTVPCYALGAISYLVVAKFSDSHQNRGFYQVSSLVICIVGYGISMASVSAPVHYFATFLIAFGLFVAVGIPLAWLPSNNPRYGKRTTASGIQICVCNCSGILAPFLYPTSDAPRYIMGYSVMIGLLSLAVFIYGGLSLHYRHVNKRRLAGKEDHLISGKSDAEVEALGDRSPRFMYTI</sequence>
<dbReference type="SUPFAM" id="SSF103473">
    <property type="entry name" value="MFS general substrate transporter"/>
    <property type="match status" value="1"/>
</dbReference>
<feature type="transmembrane region" description="Helical" evidence="6">
    <location>
        <begin position="108"/>
        <end position="130"/>
    </location>
</feature>
<dbReference type="GO" id="GO:0016020">
    <property type="term" value="C:membrane"/>
    <property type="evidence" value="ECO:0007669"/>
    <property type="project" value="UniProtKB-SubCell"/>
</dbReference>
<keyword evidence="2" id="KW-0813">Transport</keyword>
<dbReference type="InParanoid" id="A0A507ASA5"/>
<feature type="transmembrane region" description="Helical" evidence="6">
    <location>
        <begin position="136"/>
        <end position="156"/>
    </location>
</feature>
<feature type="transmembrane region" description="Helical" evidence="6">
    <location>
        <begin position="393"/>
        <end position="413"/>
    </location>
</feature>
<feature type="transmembrane region" description="Helical" evidence="6">
    <location>
        <begin position="200"/>
        <end position="222"/>
    </location>
</feature>
<dbReference type="AlphaFoldDB" id="A0A507ASA5"/>
<evidence type="ECO:0000256" key="4">
    <source>
        <dbReference type="ARBA" id="ARBA00022989"/>
    </source>
</evidence>
<proteinExistence type="predicted"/>
<feature type="transmembrane region" description="Helical" evidence="6">
    <location>
        <begin position="334"/>
        <end position="354"/>
    </location>
</feature>
<comment type="caution">
    <text evidence="8">The sequence shown here is derived from an EMBL/GenBank/DDBJ whole genome shotgun (WGS) entry which is preliminary data.</text>
</comment>
<dbReference type="GO" id="GO:0022857">
    <property type="term" value="F:transmembrane transporter activity"/>
    <property type="evidence" value="ECO:0007669"/>
    <property type="project" value="InterPro"/>
</dbReference>
<dbReference type="InterPro" id="IPR036259">
    <property type="entry name" value="MFS_trans_sf"/>
</dbReference>
<organism evidence="8 9">
    <name type="scientific">Thyridium curvatum</name>
    <dbReference type="NCBI Taxonomy" id="1093900"/>
    <lineage>
        <taxon>Eukaryota</taxon>
        <taxon>Fungi</taxon>
        <taxon>Dikarya</taxon>
        <taxon>Ascomycota</taxon>
        <taxon>Pezizomycotina</taxon>
        <taxon>Sordariomycetes</taxon>
        <taxon>Sordariomycetidae</taxon>
        <taxon>Thyridiales</taxon>
        <taxon>Thyridiaceae</taxon>
        <taxon>Thyridium</taxon>
    </lineage>
</organism>
<dbReference type="PANTHER" id="PTHR43791">
    <property type="entry name" value="PERMEASE-RELATED"/>
    <property type="match status" value="1"/>
</dbReference>
<dbReference type="FunFam" id="1.20.1250.20:FF:000013">
    <property type="entry name" value="MFS general substrate transporter"/>
    <property type="match status" value="1"/>
</dbReference>
<keyword evidence="4 6" id="KW-1133">Transmembrane helix</keyword>
<evidence type="ECO:0000256" key="5">
    <source>
        <dbReference type="ARBA" id="ARBA00023136"/>
    </source>
</evidence>
<dbReference type="GeneID" id="41978008"/>
<keyword evidence="5 6" id="KW-0472">Membrane</keyword>
<evidence type="ECO:0000256" key="6">
    <source>
        <dbReference type="SAM" id="Phobius"/>
    </source>
</evidence>
<protein>
    <recommendedName>
        <fullName evidence="7">Major facilitator superfamily (MFS) profile domain-containing protein</fullName>
    </recommendedName>
</protein>
<evidence type="ECO:0000313" key="8">
    <source>
        <dbReference type="EMBL" id="TPX07769.1"/>
    </source>
</evidence>
<dbReference type="InterPro" id="IPR011701">
    <property type="entry name" value="MFS"/>
</dbReference>
<dbReference type="Gene3D" id="1.20.1250.20">
    <property type="entry name" value="MFS general substrate transporter like domains"/>
    <property type="match status" value="2"/>
</dbReference>
<keyword evidence="9" id="KW-1185">Reference proteome</keyword>
<feature type="transmembrane region" description="Helical" evidence="6">
    <location>
        <begin position="269"/>
        <end position="292"/>
    </location>
</feature>
<feature type="transmembrane region" description="Helical" evidence="6">
    <location>
        <begin position="360"/>
        <end position="381"/>
    </location>
</feature>
<feature type="domain" description="Major facilitator superfamily (MFS) profile" evidence="7">
    <location>
        <begin position="41"/>
        <end position="453"/>
    </location>
</feature>
<feature type="transmembrane region" description="Helical" evidence="6">
    <location>
        <begin position="425"/>
        <end position="444"/>
    </location>
</feature>
<evidence type="ECO:0000259" key="7">
    <source>
        <dbReference type="PROSITE" id="PS50850"/>
    </source>
</evidence>
<dbReference type="Pfam" id="PF07690">
    <property type="entry name" value="MFS_1"/>
    <property type="match status" value="1"/>
</dbReference>
<dbReference type="FunFam" id="1.20.1250.20:FF:000034">
    <property type="entry name" value="MFS general substrate transporter"/>
    <property type="match status" value="1"/>
</dbReference>
<dbReference type="RefSeq" id="XP_030989480.1">
    <property type="nucleotide sequence ID" value="XM_031133192.1"/>
</dbReference>
<accession>A0A507ASA5</accession>
<evidence type="ECO:0000256" key="1">
    <source>
        <dbReference type="ARBA" id="ARBA00004141"/>
    </source>
</evidence>
<dbReference type="PANTHER" id="PTHR43791:SF91">
    <property type="entry name" value="MAJOR FACILITATOR SUPERFAMILY (MFS) PROFILE DOMAIN-CONTAINING PROTEIN-RELATED"/>
    <property type="match status" value="1"/>
</dbReference>
<feature type="transmembrane region" description="Helical" evidence="6">
    <location>
        <begin position="41"/>
        <end position="57"/>
    </location>
</feature>
<dbReference type="InterPro" id="IPR020846">
    <property type="entry name" value="MFS_dom"/>
</dbReference>
<reference evidence="8 9" key="1">
    <citation type="submission" date="2019-06" db="EMBL/GenBank/DDBJ databases">
        <title>Draft genome sequence of the filamentous fungus Phialemoniopsis curvata isolated from diesel fuel.</title>
        <authorList>
            <person name="Varaljay V.A."/>
            <person name="Lyon W.J."/>
            <person name="Crouch A.L."/>
            <person name="Drake C.E."/>
            <person name="Hollomon J.M."/>
            <person name="Nadeau L.J."/>
            <person name="Nunn H.S."/>
            <person name="Stevenson B.S."/>
            <person name="Bojanowski C.L."/>
            <person name="Crookes-Goodson W.J."/>
        </authorList>
    </citation>
    <scope>NUCLEOTIDE SEQUENCE [LARGE SCALE GENOMIC DNA]</scope>
    <source>
        <strain evidence="8 9">D216</strain>
    </source>
</reference>
<dbReference type="PROSITE" id="PS50850">
    <property type="entry name" value="MFS"/>
    <property type="match status" value="1"/>
</dbReference>
<comment type="subcellular location">
    <subcellularLocation>
        <location evidence="1">Membrane</location>
        <topology evidence="1">Multi-pass membrane protein</topology>
    </subcellularLocation>
</comment>
<feature type="transmembrane region" description="Helical" evidence="6">
    <location>
        <begin position="168"/>
        <end position="188"/>
    </location>
</feature>
<feature type="transmembrane region" description="Helical" evidence="6">
    <location>
        <begin position="77"/>
        <end position="96"/>
    </location>
</feature>
<dbReference type="OrthoDB" id="2962993at2759"/>